<accession>A0A0N4T5C9</accession>
<sequence length="61" mass="7281">MKSLLIEDKILCFALLYRKNFPDFVITQLTLQTVIGWNHGYHGLIKVNDVQRRFYQLIINK</sequence>
<dbReference type="AlphaFoldDB" id="A0A0N4T5C9"/>
<reference evidence="1 2" key="2">
    <citation type="submission" date="2018-11" db="EMBL/GenBank/DDBJ databases">
        <authorList>
            <consortium name="Pathogen Informatics"/>
        </authorList>
    </citation>
    <scope>NUCLEOTIDE SEQUENCE [LARGE SCALE GENOMIC DNA]</scope>
</reference>
<organism evidence="3">
    <name type="scientific">Brugia pahangi</name>
    <name type="common">Filarial nematode worm</name>
    <dbReference type="NCBI Taxonomy" id="6280"/>
    <lineage>
        <taxon>Eukaryota</taxon>
        <taxon>Metazoa</taxon>
        <taxon>Ecdysozoa</taxon>
        <taxon>Nematoda</taxon>
        <taxon>Chromadorea</taxon>
        <taxon>Rhabditida</taxon>
        <taxon>Spirurina</taxon>
        <taxon>Spiruromorpha</taxon>
        <taxon>Filarioidea</taxon>
        <taxon>Onchocercidae</taxon>
        <taxon>Brugia</taxon>
    </lineage>
</organism>
<protein>
    <submittedName>
        <fullName evidence="1 3">Uncharacterized protein</fullName>
    </submittedName>
</protein>
<dbReference type="Proteomes" id="UP000278627">
    <property type="component" value="Unassembled WGS sequence"/>
</dbReference>
<evidence type="ECO:0000313" key="1">
    <source>
        <dbReference type="EMBL" id="VDN84566.1"/>
    </source>
</evidence>
<dbReference type="WBParaSite" id="BPAG_0000341001-mRNA-1">
    <property type="protein sequence ID" value="BPAG_0000341001-mRNA-1"/>
    <property type="gene ID" value="BPAG_0000341001"/>
</dbReference>
<evidence type="ECO:0000313" key="2">
    <source>
        <dbReference type="Proteomes" id="UP000278627"/>
    </source>
</evidence>
<gene>
    <name evidence="1" type="ORF">BPAG_LOCUS3380</name>
</gene>
<evidence type="ECO:0000313" key="3">
    <source>
        <dbReference type="WBParaSite" id="BPAG_0000341001-mRNA-1"/>
    </source>
</evidence>
<reference evidence="3" key="1">
    <citation type="submission" date="2017-02" db="UniProtKB">
        <authorList>
            <consortium name="WormBaseParasite"/>
        </authorList>
    </citation>
    <scope>IDENTIFICATION</scope>
</reference>
<name>A0A0N4T5C9_BRUPA</name>
<keyword evidence="2" id="KW-1185">Reference proteome</keyword>
<proteinExistence type="predicted"/>
<dbReference type="EMBL" id="UZAD01000928">
    <property type="protein sequence ID" value="VDN84566.1"/>
    <property type="molecule type" value="Genomic_DNA"/>
</dbReference>